<dbReference type="EMBL" id="JAAGAX010000003">
    <property type="protein sequence ID" value="KAF2318209.1"/>
    <property type="molecule type" value="Genomic_DNA"/>
</dbReference>
<dbReference type="Pfam" id="PF25597">
    <property type="entry name" value="SH3_retrovirus"/>
    <property type="match status" value="1"/>
</dbReference>
<feature type="region of interest" description="Disordered" evidence="1">
    <location>
        <begin position="76"/>
        <end position="112"/>
    </location>
</feature>
<evidence type="ECO:0000313" key="4">
    <source>
        <dbReference type="Proteomes" id="UP000467840"/>
    </source>
</evidence>
<evidence type="ECO:0000313" key="3">
    <source>
        <dbReference type="EMBL" id="KAF2318209.1"/>
    </source>
</evidence>
<name>A0A6A6N267_HEVBR</name>
<protein>
    <recommendedName>
        <fullName evidence="2">Retroviral polymerase SH3-like domain-containing protein</fullName>
    </recommendedName>
</protein>
<evidence type="ECO:0000256" key="1">
    <source>
        <dbReference type="SAM" id="MobiDB-lite"/>
    </source>
</evidence>
<reference evidence="3 4" key="1">
    <citation type="journal article" date="2020" name="Mol. Plant">
        <title>The Chromosome-Based Rubber Tree Genome Provides New Insights into Spurge Genome Evolution and Rubber Biosynthesis.</title>
        <authorList>
            <person name="Liu J."/>
            <person name="Shi C."/>
            <person name="Shi C.C."/>
            <person name="Li W."/>
            <person name="Zhang Q.J."/>
            <person name="Zhang Y."/>
            <person name="Li K."/>
            <person name="Lu H.F."/>
            <person name="Shi C."/>
            <person name="Zhu S.T."/>
            <person name="Xiao Z.Y."/>
            <person name="Nan H."/>
            <person name="Yue Y."/>
            <person name="Zhu X.G."/>
            <person name="Wu Y."/>
            <person name="Hong X.N."/>
            <person name="Fan G.Y."/>
            <person name="Tong Y."/>
            <person name="Zhang D."/>
            <person name="Mao C.L."/>
            <person name="Liu Y.L."/>
            <person name="Hao S.J."/>
            <person name="Liu W.Q."/>
            <person name="Lv M.Q."/>
            <person name="Zhang H.B."/>
            <person name="Liu Y."/>
            <person name="Hu-Tang G.R."/>
            <person name="Wang J.P."/>
            <person name="Wang J.H."/>
            <person name="Sun Y.H."/>
            <person name="Ni S.B."/>
            <person name="Chen W.B."/>
            <person name="Zhang X.C."/>
            <person name="Jiao Y.N."/>
            <person name="Eichler E.E."/>
            <person name="Li G.H."/>
            <person name="Liu X."/>
            <person name="Gao L.Z."/>
        </authorList>
    </citation>
    <scope>NUCLEOTIDE SEQUENCE [LARGE SCALE GENOMIC DNA]</scope>
    <source>
        <strain evidence="4">cv. GT1</strain>
        <tissue evidence="3">Leaf</tissue>
    </source>
</reference>
<feature type="compositionally biased region" description="Polar residues" evidence="1">
    <location>
        <begin position="93"/>
        <end position="112"/>
    </location>
</feature>
<organism evidence="3 4">
    <name type="scientific">Hevea brasiliensis</name>
    <name type="common">Para rubber tree</name>
    <name type="synonym">Siphonia brasiliensis</name>
    <dbReference type="NCBI Taxonomy" id="3981"/>
    <lineage>
        <taxon>Eukaryota</taxon>
        <taxon>Viridiplantae</taxon>
        <taxon>Streptophyta</taxon>
        <taxon>Embryophyta</taxon>
        <taxon>Tracheophyta</taxon>
        <taxon>Spermatophyta</taxon>
        <taxon>Magnoliopsida</taxon>
        <taxon>eudicotyledons</taxon>
        <taxon>Gunneridae</taxon>
        <taxon>Pentapetalae</taxon>
        <taxon>rosids</taxon>
        <taxon>fabids</taxon>
        <taxon>Malpighiales</taxon>
        <taxon>Euphorbiaceae</taxon>
        <taxon>Crotonoideae</taxon>
        <taxon>Micrandreae</taxon>
        <taxon>Hevea</taxon>
    </lineage>
</organism>
<feature type="domain" description="Retroviral polymerase SH3-like" evidence="2">
    <location>
        <begin position="8"/>
        <end position="45"/>
    </location>
</feature>
<evidence type="ECO:0000259" key="2">
    <source>
        <dbReference type="Pfam" id="PF25597"/>
    </source>
</evidence>
<dbReference type="AlphaFoldDB" id="A0A6A6N267"/>
<accession>A0A6A6N267</accession>
<gene>
    <name evidence="3" type="ORF">GH714_003016</name>
</gene>
<dbReference type="Proteomes" id="UP000467840">
    <property type="component" value="Chromosome 10"/>
</dbReference>
<proteinExistence type="predicted"/>
<dbReference type="InterPro" id="IPR057670">
    <property type="entry name" value="SH3_retrovirus"/>
</dbReference>
<sequence>MAVYFSFGYGQDEFGYRLYLPVEKKLVKSIDVVFFEDQTIKDIEKVESSTPQNNEKLSVLDPILLRSLLGVIENGAQDDTSSGQHHEPIAPSVNPSRRSTREGQPSTRYSSDQYVLLTDGEEPECFEEAVECMVTWIFGGMGRTDFLACVLVLLGLYYMGKEMDDSGLLSFSLLIGISDYVSKFDSD</sequence>
<comment type="caution">
    <text evidence="3">The sequence shown here is derived from an EMBL/GenBank/DDBJ whole genome shotgun (WGS) entry which is preliminary data.</text>
</comment>
<keyword evidence="4" id="KW-1185">Reference proteome</keyword>